<gene>
    <name evidence="1" type="ORF">LSAA_4632</name>
</gene>
<name>A0A7R8H3X3_LEPSM</name>
<proteinExistence type="predicted"/>
<organism evidence="1 2">
    <name type="scientific">Lepeophtheirus salmonis</name>
    <name type="common">Salmon louse</name>
    <name type="synonym">Caligus salmonis</name>
    <dbReference type="NCBI Taxonomy" id="72036"/>
    <lineage>
        <taxon>Eukaryota</taxon>
        <taxon>Metazoa</taxon>
        <taxon>Ecdysozoa</taxon>
        <taxon>Arthropoda</taxon>
        <taxon>Crustacea</taxon>
        <taxon>Multicrustacea</taxon>
        <taxon>Hexanauplia</taxon>
        <taxon>Copepoda</taxon>
        <taxon>Siphonostomatoida</taxon>
        <taxon>Caligidae</taxon>
        <taxon>Lepeophtheirus</taxon>
    </lineage>
</organism>
<dbReference type="AlphaFoldDB" id="A0A7R8H3X3"/>
<reference evidence="1" key="1">
    <citation type="submission" date="2021-02" db="EMBL/GenBank/DDBJ databases">
        <authorList>
            <person name="Bekaert M."/>
        </authorList>
    </citation>
    <scope>NUCLEOTIDE SEQUENCE</scope>
    <source>
        <strain evidence="1">IoA-00</strain>
    </source>
</reference>
<dbReference type="Proteomes" id="UP000675881">
    <property type="component" value="Chromosome 14"/>
</dbReference>
<dbReference type="EMBL" id="HG994593">
    <property type="protein sequence ID" value="CAF2841070.1"/>
    <property type="molecule type" value="Genomic_DNA"/>
</dbReference>
<evidence type="ECO:0000313" key="1">
    <source>
        <dbReference type="EMBL" id="CAF2841070.1"/>
    </source>
</evidence>
<sequence>MALGQTLTLIDCKKRVTAIKKCLHHLKKNTPRVVILHLDEIRFSLGETMSIEKGFSLVSVYGDSPCTHWDERKFGNRQVILVAGSDRQNYNLVFLELGEMLDSAT</sequence>
<keyword evidence="2" id="KW-1185">Reference proteome</keyword>
<protein>
    <submittedName>
        <fullName evidence="1">(salmon louse) hypothetical protein</fullName>
    </submittedName>
</protein>
<accession>A0A7R8H3X3</accession>
<evidence type="ECO:0000313" key="2">
    <source>
        <dbReference type="Proteomes" id="UP000675881"/>
    </source>
</evidence>